<dbReference type="EMBL" id="FPCJ01000001">
    <property type="protein sequence ID" value="SFV30340.1"/>
    <property type="molecule type" value="Genomic_DNA"/>
</dbReference>
<feature type="domain" description="Alpha-L-fucosidase C-terminal" evidence="9">
    <location>
        <begin position="439"/>
        <end position="513"/>
    </location>
</feature>
<dbReference type="Gene3D" id="3.20.20.80">
    <property type="entry name" value="Glycosidases"/>
    <property type="match status" value="1"/>
</dbReference>
<dbReference type="PANTHER" id="PTHR10030:SF37">
    <property type="entry name" value="ALPHA-L-FUCOSIDASE-RELATED"/>
    <property type="match status" value="1"/>
</dbReference>
<evidence type="ECO:0000256" key="4">
    <source>
        <dbReference type="ARBA" id="ARBA00022729"/>
    </source>
</evidence>
<dbReference type="Pfam" id="PF01120">
    <property type="entry name" value="Alpha_L_fucos"/>
    <property type="match status" value="1"/>
</dbReference>
<accession>A0A1I7N6P4</accession>
<evidence type="ECO:0000256" key="2">
    <source>
        <dbReference type="ARBA" id="ARBA00007951"/>
    </source>
</evidence>
<keyword evidence="11" id="KW-1185">Reference proteome</keyword>
<evidence type="ECO:0000256" key="7">
    <source>
        <dbReference type="SAM" id="SignalP"/>
    </source>
</evidence>
<feature type="chain" id="PRO_5011688515" description="alpha-L-fucosidase" evidence="7">
    <location>
        <begin position="22"/>
        <end position="522"/>
    </location>
</feature>
<evidence type="ECO:0000256" key="6">
    <source>
        <dbReference type="ARBA" id="ARBA00023295"/>
    </source>
</evidence>
<dbReference type="AlphaFoldDB" id="A0A1I7N6P4"/>
<evidence type="ECO:0000256" key="1">
    <source>
        <dbReference type="ARBA" id="ARBA00004071"/>
    </source>
</evidence>
<dbReference type="Proteomes" id="UP000199537">
    <property type="component" value="Unassembled WGS sequence"/>
</dbReference>
<protein>
    <recommendedName>
        <fullName evidence="3">alpha-L-fucosidase</fullName>
        <ecNumber evidence="3">3.2.1.51</ecNumber>
    </recommendedName>
</protein>
<sequence>MQPISRRTLLKWMAAGIPAMAAPHLLRANILNRKTNFSPDIAPGPFQPTRESLQQYEVPEWFRNAKFGIWAHWGPQSAPEYGDWYARNMYIQGSDQYQYHVKTYGHPSRFGFKDIIPTWKADRFDADYLVGLYKKAGARYFMSMGVHHDNFDLWHSTYNRWNAVQMGPRKDIVGLFRQAALKHDLKFAVSDHLWISYKWFSTSHGSDLSGPEAGLPYDGQNPEYWDLYHDISSVHTHLSWDETGIPESWKAHWFKRIKDLIDQYQPDLLYCDGPIPFEDWGLAIVAHLYNSNFQRNDSREVTAVYTSKRPEDSLVGTCVLDVERGVVDTIWPRPWQTDTCIGHWHYDVRAKYKTPKMIIDMLVDIVSRNGNLMLNFPLPNSGMLDDRELAILEAITAWMQVNGEAIYDTRPWKIFGYGPNSQPVKGNSFNERNRPALTAEDIRFTTKGKSLYVFFMGWPENQQLHIAPLGREHELSPGRIAHVRLLGYDAQITWIQQPDALVVQLPSSAPSELANALEVKLS</sequence>
<comment type="function">
    <text evidence="1">Alpha-L-fucosidase is responsible for hydrolyzing the alpha-1,6-linked fucose joined to the reducing-end N-acetylglucosamine of the carbohydrate moieties of glycoproteins.</text>
</comment>
<reference evidence="11" key="1">
    <citation type="submission" date="2016-10" db="EMBL/GenBank/DDBJ databases">
        <authorList>
            <person name="Varghese N."/>
            <person name="Submissions S."/>
        </authorList>
    </citation>
    <scope>NUCLEOTIDE SEQUENCE [LARGE SCALE GENOMIC DNA]</scope>
    <source>
        <strain evidence="11">DSM 14807</strain>
    </source>
</reference>
<dbReference type="EC" id="3.2.1.51" evidence="3"/>
<dbReference type="PANTHER" id="PTHR10030">
    <property type="entry name" value="ALPHA-L-FUCOSIDASE"/>
    <property type="match status" value="1"/>
</dbReference>
<dbReference type="Pfam" id="PF16757">
    <property type="entry name" value="Fucosidase_C"/>
    <property type="match status" value="1"/>
</dbReference>
<feature type="domain" description="Glycoside hydrolase family 29 N-terminal" evidence="8">
    <location>
        <begin position="42"/>
        <end position="404"/>
    </location>
</feature>
<organism evidence="10 11">
    <name type="scientific">Thermoflavifilum thermophilum</name>
    <dbReference type="NCBI Taxonomy" id="1393122"/>
    <lineage>
        <taxon>Bacteria</taxon>
        <taxon>Pseudomonadati</taxon>
        <taxon>Bacteroidota</taxon>
        <taxon>Chitinophagia</taxon>
        <taxon>Chitinophagales</taxon>
        <taxon>Chitinophagaceae</taxon>
        <taxon>Thermoflavifilum</taxon>
    </lineage>
</organism>
<comment type="similarity">
    <text evidence="2">Belongs to the glycosyl hydrolase 29 family.</text>
</comment>
<evidence type="ECO:0000259" key="9">
    <source>
        <dbReference type="Pfam" id="PF16757"/>
    </source>
</evidence>
<evidence type="ECO:0000313" key="11">
    <source>
        <dbReference type="Proteomes" id="UP000199537"/>
    </source>
</evidence>
<dbReference type="InterPro" id="IPR006311">
    <property type="entry name" value="TAT_signal"/>
</dbReference>
<dbReference type="PIRSF" id="PIRSF001092">
    <property type="entry name" value="Alpha-L-fucosidase"/>
    <property type="match status" value="1"/>
</dbReference>
<dbReference type="RefSeq" id="WP_222842566.1">
    <property type="nucleotide sequence ID" value="NZ_FPCJ01000001.1"/>
</dbReference>
<dbReference type="PROSITE" id="PS51318">
    <property type="entry name" value="TAT"/>
    <property type="match status" value="1"/>
</dbReference>
<gene>
    <name evidence="10" type="ORF">SAMN05660895_0766</name>
</gene>
<evidence type="ECO:0000256" key="3">
    <source>
        <dbReference type="ARBA" id="ARBA00012662"/>
    </source>
</evidence>
<dbReference type="GO" id="GO:0006004">
    <property type="term" value="P:fucose metabolic process"/>
    <property type="evidence" value="ECO:0007669"/>
    <property type="project" value="InterPro"/>
</dbReference>
<dbReference type="InterPro" id="IPR031919">
    <property type="entry name" value="Fucosidase_C"/>
</dbReference>
<dbReference type="InterPro" id="IPR013780">
    <property type="entry name" value="Glyco_hydro_b"/>
</dbReference>
<dbReference type="InterPro" id="IPR017853">
    <property type="entry name" value="GH"/>
</dbReference>
<proteinExistence type="inferred from homology"/>
<keyword evidence="6" id="KW-0326">Glycosidase</keyword>
<dbReference type="SMART" id="SM00812">
    <property type="entry name" value="Alpha_L_fucos"/>
    <property type="match status" value="1"/>
</dbReference>
<dbReference type="InterPro" id="IPR000933">
    <property type="entry name" value="Glyco_hydro_29"/>
</dbReference>
<dbReference type="InterPro" id="IPR057739">
    <property type="entry name" value="Glyco_hydro_29_N"/>
</dbReference>
<dbReference type="GO" id="GO:0005764">
    <property type="term" value="C:lysosome"/>
    <property type="evidence" value="ECO:0007669"/>
    <property type="project" value="TreeGrafter"/>
</dbReference>
<dbReference type="SUPFAM" id="SSF51445">
    <property type="entry name" value="(Trans)glycosidases"/>
    <property type="match status" value="1"/>
</dbReference>
<evidence type="ECO:0000259" key="8">
    <source>
        <dbReference type="Pfam" id="PF01120"/>
    </source>
</evidence>
<feature type="signal peptide" evidence="7">
    <location>
        <begin position="1"/>
        <end position="21"/>
    </location>
</feature>
<dbReference type="GO" id="GO:0016139">
    <property type="term" value="P:glycoside catabolic process"/>
    <property type="evidence" value="ECO:0007669"/>
    <property type="project" value="TreeGrafter"/>
</dbReference>
<name>A0A1I7N6P4_9BACT</name>
<evidence type="ECO:0000313" key="10">
    <source>
        <dbReference type="EMBL" id="SFV30340.1"/>
    </source>
</evidence>
<dbReference type="GO" id="GO:0004560">
    <property type="term" value="F:alpha-L-fucosidase activity"/>
    <property type="evidence" value="ECO:0007669"/>
    <property type="project" value="InterPro"/>
</dbReference>
<keyword evidence="5" id="KW-0378">Hydrolase</keyword>
<dbReference type="STRING" id="1393122.SAMN05660895_0766"/>
<dbReference type="Gene3D" id="2.60.40.1180">
    <property type="entry name" value="Golgi alpha-mannosidase II"/>
    <property type="match status" value="1"/>
</dbReference>
<evidence type="ECO:0000256" key="5">
    <source>
        <dbReference type="ARBA" id="ARBA00022801"/>
    </source>
</evidence>
<dbReference type="InterPro" id="IPR016286">
    <property type="entry name" value="FUC_metazoa-typ"/>
</dbReference>
<keyword evidence="4 7" id="KW-0732">Signal</keyword>